<feature type="domain" description="Lipoyl-binding" evidence="2">
    <location>
        <begin position="67"/>
        <end position="139"/>
    </location>
</feature>
<dbReference type="Gene3D" id="2.40.50.100">
    <property type="match status" value="1"/>
</dbReference>
<sequence length="142" mass="14953">MRVEGPDRVRVELDGTESVAERRGAWWIDEAKAPGRVVRIGARVHVFDGGAVSFDVVDELARETSAHAGGNITLSPMPGLVKAVFVRAGQAVAKGDRLAVLEAMKMEHTMVAARDGVVAEVLVEAGAQVEAGAALVRLEEAA</sequence>
<dbReference type="InterPro" id="IPR001882">
    <property type="entry name" value="Biotin_BS"/>
</dbReference>
<dbReference type="EMBL" id="MLJW01007104">
    <property type="protein sequence ID" value="OIQ65726.1"/>
    <property type="molecule type" value="Genomic_DNA"/>
</dbReference>
<dbReference type="InterPro" id="IPR011053">
    <property type="entry name" value="Single_hybrid_motif"/>
</dbReference>
<organism evidence="3">
    <name type="scientific">mine drainage metagenome</name>
    <dbReference type="NCBI Taxonomy" id="410659"/>
    <lineage>
        <taxon>unclassified sequences</taxon>
        <taxon>metagenomes</taxon>
        <taxon>ecological metagenomes</taxon>
    </lineage>
</organism>
<dbReference type="InterPro" id="IPR000089">
    <property type="entry name" value="Biotin_lipoyl"/>
</dbReference>
<dbReference type="PANTHER" id="PTHR45266">
    <property type="entry name" value="OXALOACETATE DECARBOXYLASE ALPHA CHAIN"/>
    <property type="match status" value="1"/>
</dbReference>
<evidence type="ECO:0000256" key="1">
    <source>
        <dbReference type="ARBA" id="ARBA00023267"/>
    </source>
</evidence>
<dbReference type="AlphaFoldDB" id="A0A1J5P3I5"/>
<dbReference type="EC" id="4.1.1.70" evidence="3"/>
<evidence type="ECO:0000259" key="2">
    <source>
        <dbReference type="PROSITE" id="PS50968"/>
    </source>
</evidence>
<evidence type="ECO:0000313" key="3">
    <source>
        <dbReference type="EMBL" id="OIQ65726.1"/>
    </source>
</evidence>
<dbReference type="SUPFAM" id="SSF51230">
    <property type="entry name" value="Single hybrid motif"/>
    <property type="match status" value="1"/>
</dbReference>
<gene>
    <name evidence="3" type="primary">gcdC_2</name>
    <name evidence="3" type="ORF">GALL_527110</name>
</gene>
<dbReference type="PROSITE" id="PS50968">
    <property type="entry name" value="BIOTINYL_LIPOYL"/>
    <property type="match status" value="1"/>
</dbReference>
<dbReference type="FunFam" id="2.40.50.100:FF:000003">
    <property type="entry name" value="Acetyl-CoA carboxylase biotin carboxyl carrier protein"/>
    <property type="match status" value="1"/>
</dbReference>
<keyword evidence="1" id="KW-0092">Biotin</keyword>
<protein>
    <submittedName>
        <fullName evidence="3">Glutaconyl-CoA decarboxylase subunit gamma</fullName>
        <ecNumber evidence="3">4.1.1.70</ecNumber>
    </submittedName>
</protein>
<dbReference type="PANTHER" id="PTHR45266:SF3">
    <property type="entry name" value="OXALOACETATE DECARBOXYLASE ALPHA CHAIN"/>
    <property type="match status" value="1"/>
</dbReference>
<proteinExistence type="predicted"/>
<dbReference type="Pfam" id="PF00364">
    <property type="entry name" value="Biotin_lipoyl"/>
    <property type="match status" value="1"/>
</dbReference>
<name>A0A1J5P3I5_9ZZZZ</name>
<dbReference type="GO" id="GO:0016829">
    <property type="term" value="F:lyase activity"/>
    <property type="evidence" value="ECO:0007669"/>
    <property type="project" value="UniProtKB-KW"/>
</dbReference>
<keyword evidence="3" id="KW-0456">Lyase</keyword>
<accession>A0A1J5P3I5</accession>
<comment type="caution">
    <text evidence="3">The sequence shown here is derived from an EMBL/GenBank/DDBJ whole genome shotgun (WGS) entry which is preliminary data.</text>
</comment>
<dbReference type="PROSITE" id="PS00188">
    <property type="entry name" value="BIOTIN"/>
    <property type="match status" value="1"/>
</dbReference>
<dbReference type="CDD" id="cd06850">
    <property type="entry name" value="biotinyl_domain"/>
    <property type="match status" value="1"/>
</dbReference>
<dbReference type="InterPro" id="IPR050709">
    <property type="entry name" value="Biotin_Carboxyl_Carrier/Decarb"/>
</dbReference>
<reference evidence="3" key="1">
    <citation type="submission" date="2016-10" db="EMBL/GenBank/DDBJ databases">
        <title>Sequence of Gallionella enrichment culture.</title>
        <authorList>
            <person name="Poehlein A."/>
            <person name="Muehling M."/>
            <person name="Daniel R."/>
        </authorList>
    </citation>
    <scope>NUCLEOTIDE SEQUENCE</scope>
</reference>